<dbReference type="AlphaFoldDB" id="A0A5B7ICR9"/>
<comment type="caution">
    <text evidence="1">The sequence shown here is derived from an EMBL/GenBank/DDBJ whole genome shotgun (WGS) entry which is preliminary data.</text>
</comment>
<accession>A0A5B7ICR9</accession>
<evidence type="ECO:0000313" key="1">
    <source>
        <dbReference type="EMBL" id="MPC79716.1"/>
    </source>
</evidence>
<protein>
    <submittedName>
        <fullName evidence="1">Protein outspread</fullName>
    </submittedName>
</protein>
<dbReference type="EMBL" id="VSRR010051901">
    <property type="protein sequence ID" value="MPC79716.1"/>
    <property type="molecule type" value="Genomic_DNA"/>
</dbReference>
<evidence type="ECO:0000313" key="2">
    <source>
        <dbReference type="Proteomes" id="UP000324222"/>
    </source>
</evidence>
<sequence>MNRVLEVSCAEEVTGNQFSLAITAPDRVTFIKATCKEEAKWWMDVLSVFPCTLKVRNNDRCLLSKMNFVSCKQ</sequence>
<name>A0A5B7ICR9_PORTR</name>
<dbReference type="OrthoDB" id="9942268at2759"/>
<dbReference type="SUPFAM" id="SSF50729">
    <property type="entry name" value="PH domain-like"/>
    <property type="match status" value="1"/>
</dbReference>
<gene>
    <name evidence="1" type="primary">osp_0</name>
    <name evidence="1" type="ORF">E2C01_074258</name>
</gene>
<reference evidence="1 2" key="1">
    <citation type="submission" date="2019-05" db="EMBL/GenBank/DDBJ databases">
        <title>Another draft genome of Portunus trituberculatus and its Hox gene families provides insights of decapod evolution.</title>
        <authorList>
            <person name="Jeong J.-H."/>
            <person name="Song I."/>
            <person name="Kim S."/>
            <person name="Choi T."/>
            <person name="Kim D."/>
            <person name="Ryu S."/>
            <person name="Kim W."/>
        </authorList>
    </citation>
    <scope>NUCLEOTIDE SEQUENCE [LARGE SCALE GENOMIC DNA]</scope>
    <source>
        <tissue evidence="1">Muscle</tissue>
    </source>
</reference>
<keyword evidence="2" id="KW-1185">Reference proteome</keyword>
<proteinExistence type="predicted"/>
<dbReference type="Proteomes" id="UP000324222">
    <property type="component" value="Unassembled WGS sequence"/>
</dbReference>
<organism evidence="1 2">
    <name type="scientific">Portunus trituberculatus</name>
    <name type="common">Swimming crab</name>
    <name type="synonym">Neptunus trituberculatus</name>
    <dbReference type="NCBI Taxonomy" id="210409"/>
    <lineage>
        <taxon>Eukaryota</taxon>
        <taxon>Metazoa</taxon>
        <taxon>Ecdysozoa</taxon>
        <taxon>Arthropoda</taxon>
        <taxon>Crustacea</taxon>
        <taxon>Multicrustacea</taxon>
        <taxon>Malacostraca</taxon>
        <taxon>Eumalacostraca</taxon>
        <taxon>Eucarida</taxon>
        <taxon>Decapoda</taxon>
        <taxon>Pleocyemata</taxon>
        <taxon>Brachyura</taxon>
        <taxon>Eubrachyura</taxon>
        <taxon>Portunoidea</taxon>
        <taxon>Portunidae</taxon>
        <taxon>Portuninae</taxon>
        <taxon>Portunus</taxon>
    </lineage>
</organism>